<organism evidence="3 4">
    <name type="scientific">Paraconexibacter algicola</name>
    <dbReference type="NCBI Taxonomy" id="2133960"/>
    <lineage>
        <taxon>Bacteria</taxon>
        <taxon>Bacillati</taxon>
        <taxon>Actinomycetota</taxon>
        <taxon>Thermoleophilia</taxon>
        <taxon>Solirubrobacterales</taxon>
        <taxon>Paraconexibacteraceae</taxon>
        <taxon>Paraconexibacter</taxon>
    </lineage>
</organism>
<sequence length="562" mass="60098">MSSSVRRASGIRASVSAAMSREYSSAQPMTCRLSAMSRFEWGDEVVREDPFLVYAQRRRRLPQLLLDAARWGGKVHLVQGERELTFDDTFAAIGAVARHLREDHGVRPGDRVLILAANSPEWVVSLWAGLAVGAIVAPGNGWWSEEEVEHALRLVEPTLVIGDARRLEKVAAGTPTIDVATLRPIVDGATGGAAALGELALEGDETDPALIVFTAGTTGLPKGATLAHRSWIATMHQSLAVSRRLPHTLPDDAGFVSLLTGPLFHIGGLQALGLALLGGGKLCFLEGRFDPGQVLEVIEKHRVEVWGAIPTMTIRVLEHPSIGERDLSSMRSVPLGGAPVSPELLERIQQAFPNTRRRVTNVYGMTETSGTLAAASGRLMAEHPGTTGAPLPLVELVIAEPDADGVGEVLARTPGQMLGYWRDDEATAGIIDADHFVHTGDLGRLVDGRLSITGRSKDIVIRGGENIAAPHVESVLHEHPDVADVAVVGLPHPDLGEEVAAAVRLRPGATADVEALTAYARERLASFSVPSAWWLSDDELPMTDAGKADKKRLRAIFPRDGA</sequence>
<dbReference type="Proteomes" id="UP000240739">
    <property type="component" value="Unassembled WGS sequence"/>
</dbReference>
<dbReference type="InterPro" id="IPR045851">
    <property type="entry name" value="AMP-bd_C_sf"/>
</dbReference>
<evidence type="ECO:0000313" key="3">
    <source>
        <dbReference type="EMBL" id="PTL59513.1"/>
    </source>
</evidence>
<dbReference type="Gene3D" id="3.40.50.12780">
    <property type="entry name" value="N-terminal domain of ligase-like"/>
    <property type="match status" value="1"/>
</dbReference>
<dbReference type="PANTHER" id="PTHR43201:SF32">
    <property type="entry name" value="2-SUCCINYLBENZOATE--COA LIGASE, CHLOROPLASTIC_PEROXISOMAL"/>
    <property type="match status" value="1"/>
</dbReference>
<proteinExistence type="predicted"/>
<accession>A0A2T4UJU0</accession>
<dbReference type="GO" id="GO:0031956">
    <property type="term" value="F:medium-chain fatty acid-CoA ligase activity"/>
    <property type="evidence" value="ECO:0007669"/>
    <property type="project" value="TreeGrafter"/>
</dbReference>
<protein>
    <submittedName>
        <fullName evidence="3">AMP-dependent synthetase</fullName>
    </submittedName>
</protein>
<dbReference type="EMBL" id="PYYB01000001">
    <property type="protein sequence ID" value="PTL59513.1"/>
    <property type="molecule type" value="Genomic_DNA"/>
</dbReference>
<dbReference type="InterPro" id="IPR025110">
    <property type="entry name" value="AMP-bd_C"/>
</dbReference>
<feature type="domain" description="AMP-dependent synthetase/ligase" evidence="1">
    <location>
        <begin position="68"/>
        <end position="421"/>
    </location>
</feature>
<dbReference type="PANTHER" id="PTHR43201">
    <property type="entry name" value="ACYL-COA SYNTHETASE"/>
    <property type="match status" value="1"/>
</dbReference>
<dbReference type="InterPro" id="IPR020845">
    <property type="entry name" value="AMP-binding_CS"/>
</dbReference>
<dbReference type="Pfam" id="PF13193">
    <property type="entry name" value="AMP-binding_C"/>
    <property type="match status" value="1"/>
</dbReference>
<dbReference type="GO" id="GO:0006631">
    <property type="term" value="P:fatty acid metabolic process"/>
    <property type="evidence" value="ECO:0007669"/>
    <property type="project" value="TreeGrafter"/>
</dbReference>
<dbReference type="SUPFAM" id="SSF56801">
    <property type="entry name" value="Acetyl-CoA synthetase-like"/>
    <property type="match status" value="1"/>
</dbReference>
<dbReference type="Gene3D" id="3.30.300.30">
    <property type="match status" value="1"/>
</dbReference>
<dbReference type="PROSITE" id="PS00455">
    <property type="entry name" value="AMP_BINDING"/>
    <property type="match status" value="1"/>
</dbReference>
<name>A0A2T4UJU0_9ACTN</name>
<evidence type="ECO:0000259" key="2">
    <source>
        <dbReference type="Pfam" id="PF13193"/>
    </source>
</evidence>
<evidence type="ECO:0000313" key="4">
    <source>
        <dbReference type="Proteomes" id="UP000240739"/>
    </source>
</evidence>
<feature type="domain" description="AMP-binding enzyme C-terminal" evidence="2">
    <location>
        <begin position="472"/>
        <end position="547"/>
    </location>
</feature>
<dbReference type="InterPro" id="IPR000873">
    <property type="entry name" value="AMP-dep_synth/lig_dom"/>
</dbReference>
<dbReference type="Pfam" id="PF00501">
    <property type="entry name" value="AMP-binding"/>
    <property type="match status" value="1"/>
</dbReference>
<reference evidence="3 4" key="1">
    <citation type="submission" date="2018-03" db="EMBL/GenBank/DDBJ databases">
        <title>Aquarubrobacter algicola gen. nov., sp. nov., a novel actinobacterium isolated from shallow eutrophic lake during the end of cyanobacterial harmful algal blooms.</title>
        <authorList>
            <person name="Chun S.J."/>
        </authorList>
    </citation>
    <scope>NUCLEOTIDE SEQUENCE [LARGE SCALE GENOMIC DNA]</scope>
    <source>
        <strain evidence="3 4">Seoho-28</strain>
    </source>
</reference>
<dbReference type="AlphaFoldDB" id="A0A2T4UJU0"/>
<keyword evidence="4" id="KW-1185">Reference proteome</keyword>
<gene>
    <name evidence="3" type="ORF">C7Y72_07555</name>
</gene>
<comment type="caution">
    <text evidence="3">The sequence shown here is derived from an EMBL/GenBank/DDBJ whole genome shotgun (WGS) entry which is preliminary data.</text>
</comment>
<evidence type="ECO:0000259" key="1">
    <source>
        <dbReference type="Pfam" id="PF00501"/>
    </source>
</evidence>
<dbReference type="InterPro" id="IPR042099">
    <property type="entry name" value="ANL_N_sf"/>
</dbReference>